<gene>
    <name evidence="1" type="ORF">HHL11_09645</name>
</gene>
<dbReference type="Proteomes" id="UP000541185">
    <property type="component" value="Unassembled WGS sequence"/>
</dbReference>
<organism evidence="1 2">
    <name type="scientific">Ramlibacter agri</name>
    <dbReference type="NCBI Taxonomy" id="2728837"/>
    <lineage>
        <taxon>Bacteria</taxon>
        <taxon>Pseudomonadati</taxon>
        <taxon>Pseudomonadota</taxon>
        <taxon>Betaproteobacteria</taxon>
        <taxon>Burkholderiales</taxon>
        <taxon>Comamonadaceae</taxon>
        <taxon>Ramlibacter</taxon>
    </lineage>
</organism>
<evidence type="ECO:0000313" key="2">
    <source>
        <dbReference type="Proteomes" id="UP000541185"/>
    </source>
</evidence>
<reference evidence="1 2" key="1">
    <citation type="submission" date="2020-04" db="EMBL/GenBank/DDBJ databases">
        <title>Ramlibacter sp. G-1-2-2 isolated from soil.</title>
        <authorList>
            <person name="Dahal R.H."/>
        </authorList>
    </citation>
    <scope>NUCLEOTIDE SEQUENCE [LARGE SCALE GENOMIC DNA]</scope>
    <source>
        <strain evidence="1 2">G-1-2-2</strain>
    </source>
</reference>
<keyword evidence="1" id="KW-0456">Lyase</keyword>
<sequence>MRLWSLHPRYLDPQGLVALWREALLAQAVLLGKTRGYQAHPQLERFRRQPSAVDAIGAYLRVVLDEASARGYSFDGSKIAAVSVHGPIPVNAGQVRYEWEHLMRKLAVRNPALHLQWQSVADPECHPLFQVCAGGVESWERP</sequence>
<dbReference type="Pfam" id="PF03013">
    <property type="entry name" value="Pyr_excise"/>
    <property type="match status" value="1"/>
</dbReference>
<comment type="caution">
    <text evidence="1">The sequence shown here is derived from an EMBL/GenBank/DDBJ whole genome shotgun (WGS) entry which is preliminary data.</text>
</comment>
<dbReference type="GO" id="GO:0016829">
    <property type="term" value="F:lyase activity"/>
    <property type="evidence" value="ECO:0007669"/>
    <property type="project" value="UniProtKB-KW"/>
</dbReference>
<evidence type="ECO:0000313" key="1">
    <source>
        <dbReference type="EMBL" id="NML44012.1"/>
    </source>
</evidence>
<dbReference type="AlphaFoldDB" id="A0A848H2T1"/>
<protein>
    <submittedName>
        <fullName evidence="1">DNA lyase</fullName>
    </submittedName>
</protein>
<dbReference type="InterPro" id="IPR004260">
    <property type="entry name" value="Pyr-dimer_DNA_glycosylase"/>
</dbReference>
<proteinExistence type="predicted"/>
<name>A0A848H2T1_9BURK</name>
<dbReference type="EMBL" id="JABBFX010000001">
    <property type="protein sequence ID" value="NML44012.1"/>
    <property type="molecule type" value="Genomic_DNA"/>
</dbReference>
<dbReference type="RefSeq" id="WP_169418180.1">
    <property type="nucleotide sequence ID" value="NZ_JABBFX010000001.1"/>
</dbReference>
<accession>A0A848H2T1</accession>
<keyword evidence="2" id="KW-1185">Reference proteome</keyword>